<organism evidence="1">
    <name type="scientific">Rhizophora mucronata</name>
    <name type="common">Asiatic mangrove</name>
    <dbReference type="NCBI Taxonomy" id="61149"/>
    <lineage>
        <taxon>Eukaryota</taxon>
        <taxon>Viridiplantae</taxon>
        <taxon>Streptophyta</taxon>
        <taxon>Embryophyta</taxon>
        <taxon>Tracheophyta</taxon>
        <taxon>Spermatophyta</taxon>
        <taxon>Magnoliopsida</taxon>
        <taxon>eudicotyledons</taxon>
        <taxon>Gunneridae</taxon>
        <taxon>Pentapetalae</taxon>
        <taxon>rosids</taxon>
        <taxon>fabids</taxon>
        <taxon>Malpighiales</taxon>
        <taxon>Rhizophoraceae</taxon>
        <taxon>Rhizophora</taxon>
    </lineage>
</organism>
<protein>
    <submittedName>
        <fullName evidence="1">Uncharacterized protein MANES_18G072800</fullName>
    </submittedName>
</protein>
<evidence type="ECO:0000313" key="1">
    <source>
        <dbReference type="EMBL" id="MBX30085.1"/>
    </source>
</evidence>
<dbReference type="EMBL" id="GGEC01049601">
    <property type="protein sequence ID" value="MBX30085.1"/>
    <property type="molecule type" value="Transcribed_RNA"/>
</dbReference>
<proteinExistence type="predicted"/>
<sequence>MPVSDATSFTSTFPRSINFFKMIAGFTELEGLASSLSLLSNTPLPISWSTFPHSGMSMAFDLESDKPVSCSSQSSKLSEELACGGST</sequence>
<name>A0A2P2MIP2_RHIMU</name>
<reference evidence="1" key="1">
    <citation type="submission" date="2018-02" db="EMBL/GenBank/DDBJ databases">
        <title>Rhizophora mucronata_Transcriptome.</title>
        <authorList>
            <person name="Meera S.P."/>
            <person name="Sreeshan A."/>
            <person name="Augustine A."/>
        </authorList>
    </citation>
    <scope>NUCLEOTIDE SEQUENCE</scope>
    <source>
        <tissue evidence="1">Leaf</tissue>
    </source>
</reference>
<dbReference type="AlphaFoldDB" id="A0A2P2MIP2"/>
<accession>A0A2P2MIP2</accession>